<name>A0A921IJG6_9FIRM</name>
<dbReference type="Proteomes" id="UP000782880">
    <property type="component" value="Unassembled WGS sequence"/>
</dbReference>
<dbReference type="AlphaFoldDB" id="A0A921IJG6"/>
<protein>
    <submittedName>
        <fullName evidence="1">Uncharacterized protein</fullName>
    </submittedName>
</protein>
<sequence>MYQFGDDKLEVRELLVKAFASAWEHSDKHVDRDTYINSSINVIDSLQVGPEMIYGEEGQGLLDAELDHLPDLLRADGAWVYYEVPAENFFILTWMTDTEKAQAKVDALQDEEGSLACIVDLKQEWHREQ</sequence>
<comment type="caution">
    <text evidence="1">The sequence shown here is derived from an EMBL/GenBank/DDBJ whole genome shotgun (WGS) entry which is preliminary data.</text>
</comment>
<evidence type="ECO:0000313" key="1">
    <source>
        <dbReference type="EMBL" id="HJG28304.1"/>
    </source>
</evidence>
<organism evidence="1 2">
    <name type="scientific">Subdoligranulum variabile</name>
    <dbReference type="NCBI Taxonomy" id="214851"/>
    <lineage>
        <taxon>Bacteria</taxon>
        <taxon>Bacillati</taxon>
        <taxon>Bacillota</taxon>
        <taxon>Clostridia</taxon>
        <taxon>Eubacteriales</taxon>
        <taxon>Oscillospiraceae</taxon>
        <taxon>Subdoligranulum</taxon>
    </lineage>
</organism>
<reference evidence="1" key="2">
    <citation type="submission" date="2021-09" db="EMBL/GenBank/DDBJ databases">
        <authorList>
            <person name="Gilroy R."/>
        </authorList>
    </citation>
    <scope>NUCLEOTIDE SEQUENCE</scope>
    <source>
        <strain evidence="1">ChiBcec21-2208</strain>
    </source>
</reference>
<proteinExistence type="predicted"/>
<dbReference type="EMBL" id="DYVE01000171">
    <property type="protein sequence ID" value="HJG28304.1"/>
    <property type="molecule type" value="Genomic_DNA"/>
</dbReference>
<evidence type="ECO:0000313" key="2">
    <source>
        <dbReference type="Proteomes" id="UP000782880"/>
    </source>
</evidence>
<reference evidence="1" key="1">
    <citation type="journal article" date="2021" name="PeerJ">
        <title>Extensive microbial diversity within the chicken gut microbiome revealed by metagenomics and culture.</title>
        <authorList>
            <person name="Gilroy R."/>
            <person name="Ravi A."/>
            <person name="Getino M."/>
            <person name="Pursley I."/>
            <person name="Horton D.L."/>
            <person name="Alikhan N.F."/>
            <person name="Baker D."/>
            <person name="Gharbi K."/>
            <person name="Hall N."/>
            <person name="Watson M."/>
            <person name="Adriaenssens E.M."/>
            <person name="Foster-Nyarko E."/>
            <person name="Jarju S."/>
            <person name="Secka A."/>
            <person name="Antonio M."/>
            <person name="Oren A."/>
            <person name="Chaudhuri R.R."/>
            <person name="La Ragione R."/>
            <person name="Hildebrand F."/>
            <person name="Pallen M.J."/>
        </authorList>
    </citation>
    <scope>NUCLEOTIDE SEQUENCE</scope>
    <source>
        <strain evidence="1">ChiBcec21-2208</strain>
    </source>
</reference>
<gene>
    <name evidence="1" type="ORF">K8V20_06625</name>
</gene>
<accession>A0A921IJG6</accession>